<dbReference type="OrthoDB" id="270764at2157"/>
<comment type="caution">
    <text evidence="2">The sequence shown here is derived from an EMBL/GenBank/DDBJ whole genome shotgun (WGS) entry which is preliminary data.</text>
</comment>
<evidence type="ECO:0008006" key="4">
    <source>
        <dbReference type="Google" id="ProtNLM"/>
    </source>
</evidence>
<gene>
    <name evidence="2" type="ORF">C440_05932</name>
</gene>
<organism evidence="2 3">
    <name type="scientific">Haloferax mucosum ATCC BAA-1512</name>
    <dbReference type="NCBI Taxonomy" id="662479"/>
    <lineage>
        <taxon>Archaea</taxon>
        <taxon>Methanobacteriati</taxon>
        <taxon>Methanobacteriota</taxon>
        <taxon>Stenosarchaea group</taxon>
        <taxon>Halobacteria</taxon>
        <taxon>Halobacteriales</taxon>
        <taxon>Haloferacaceae</taxon>
        <taxon>Haloferax</taxon>
    </lineage>
</organism>
<reference evidence="2 3" key="1">
    <citation type="journal article" date="2014" name="PLoS Genet.">
        <title>Phylogenetically driven sequencing of extremely halophilic archaea reveals strategies for static and dynamic osmo-response.</title>
        <authorList>
            <person name="Becker E.A."/>
            <person name="Seitzer P.M."/>
            <person name="Tritt A."/>
            <person name="Larsen D."/>
            <person name="Krusor M."/>
            <person name="Yao A.I."/>
            <person name="Wu D."/>
            <person name="Madern D."/>
            <person name="Eisen J.A."/>
            <person name="Darling A.E."/>
            <person name="Facciotti M.T."/>
        </authorList>
    </citation>
    <scope>NUCLEOTIDE SEQUENCE [LARGE SCALE GENOMIC DNA]</scope>
    <source>
        <strain evidence="2 3">ATCC BAA-1512</strain>
    </source>
</reference>
<feature type="compositionally biased region" description="Acidic residues" evidence="1">
    <location>
        <begin position="352"/>
        <end position="362"/>
    </location>
</feature>
<dbReference type="STRING" id="662479.C440_05932"/>
<dbReference type="Proteomes" id="UP000011550">
    <property type="component" value="Unassembled WGS sequence"/>
</dbReference>
<evidence type="ECO:0000313" key="2">
    <source>
        <dbReference type="EMBL" id="ELZ95805.1"/>
    </source>
</evidence>
<keyword evidence="3" id="KW-1185">Reference proteome</keyword>
<feature type="region of interest" description="Disordered" evidence="1">
    <location>
        <begin position="332"/>
        <end position="370"/>
    </location>
</feature>
<evidence type="ECO:0000256" key="1">
    <source>
        <dbReference type="SAM" id="MobiDB-lite"/>
    </source>
</evidence>
<accession>M0IG94</accession>
<dbReference type="PATRIC" id="fig|662479.7.peg.1200"/>
<dbReference type="Pfam" id="PF17231">
    <property type="entry name" value="DUF5305"/>
    <property type="match status" value="1"/>
</dbReference>
<evidence type="ECO:0000313" key="3">
    <source>
        <dbReference type="Proteomes" id="UP000011550"/>
    </source>
</evidence>
<protein>
    <recommendedName>
        <fullName evidence="4">DUF5305 domain-containing protein</fullName>
    </recommendedName>
</protein>
<proteinExistence type="predicted"/>
<dbReference type="AlphaFoldDB" id="M0IG94"/>
<dbReference type="EMBL" id="AOLN01000010">
    <property type="protein sequence ID" value="ELZ95805.1"/>
    <property type="molecule type" value="Genomic_DNA"/>
</dbReference>
<dbReference type="InterPro" id="IPR035185">
    <property type="entry name" value="DUF5305"/>
</dbReference>
<dbReference type="RefSeq" id="WP_008319206.1">
    <property type="nucleotide sequence ID" value="NZ_AOLN01000010.1"/>
</dbReference>
<sequence length="370" mass="39104">MSVLPPRVRWFLATKGTSAAIVLVVVGLVLLGPVGVAYATPPQTQTVVEASNAQTFETALGTSAVVTGNTTLFADGATLTESPVYLLEATPVVSLAATTTVPSDRPVTVDQRISLVVRAVDGERVFWEETDVLADESAEVTDGTYTTETAFDVAAFRTNRLAEVRSEIGSSGRVEVFVRTESAIDSGRYTDELTVMTPLVVTGDSYEFGDTRNASTTHSTPVERTVTVPREASFSGQLAGGSLLLVAGVAVAFVARRNDFSDLESEMGTHRYGEWISTGTLGTLPADRILVSSLGDLVDVAIDSRKRVVYDPESSVYAVLDAGSVYTYEPPVAESAVPTDGGKTVSVGEATQSDENEPDDAETNSADEAR</sequence>
<name>M0IG94_9EURY</name>